<feature type="transmembrane region" description="Helical" evidence="10">
    <location>
        <begin position="92"/>
        <end position="113"/>
    </location>
</feature>
<feature type="transmembrane region" description="Helical" evidence="10">
    <location>
        <begin position="168"/>
        <end position="193"/>
    </location>
</feature>
<evidence type="ECO:0000256" key="9">
    <source>
        <dbReference type="ARBA" id="ARBA00037350"/>
    </source>
</evidence>
<feature type="transmembrane region" description="Helical" evidence="10">
    <location>
        <begin position="125"/>
        <end position="148"/>
    </location>
</feature>
<accession>A0A8T2L5I7</accession>
<dbReference type="GO" id="GO:0015031">
    <property type="term" value="P:protein transport"/>
    <property type="evidence" value="ECO:0007669"/>
    <property type="project" value="UniProtKB-KW"/>
</dbReference>
<reference evidence="11 12" key="1">
    <citation type="submission" date="2021-07" db="EMBL/GenBank/DDBJ databases">
        <authorList>
            <person name="Imarazene B."/>
            <person name="Zahm M."/>
            <person name="Klopp C."/>
            <person name="Cabau C."/>
            <person name="Beille S."/>
            <person name="Jouanno E."/>
            <person name="Castinel A."/>
            <person name="Lluch J."/>
            <person name="Gil L."/>
            <person name="Kuchtly C."/>
            <person name="Lopez Roques C."/>
            <person name="Donnadieu C."/>
            <person name="Parrinello H."/>
            <person name="Journot L."/>
            <person name="Du K."/>
            <person name="Schartl M."/>
            <person name="Retaux S."/>
            <person name="Guiguen Y."/>
        </authorList>
    </citation>
    <scope>NUCLEOTIDE SEQUENCE [LARGE SCALE GENOMIC DNA]</scope>
    <source>
        <strain evidence="11">Pach_M1</strain>
        <tissue evidence="11">Testis</tissue>
    </source>
</reference>
<dbReference type="InterPro" id="IPR007273">
    <property type="entry name" value="SCAMP"/>
</dbReference>
<dbReference type="GO" id="GO:0032588">
    <property type="term" value="C:trans-Golgi network membrane"/>
    <property type="evidence" value="ECO:0007669"/>
    <property type="project" value="TreeGrafter"/>
</dbReference>
<keyword evidence="3 10" id="KW-0813">Transport</keyword>
<evidence type="ECO:0000313" key="11">
    <source>
        <dbReference type="EMBL" id="KAG9266863.1"/>
    </source>
</evidence>
<keyword evidence="6" id="KW-0653">Protein transport</keyword>
<dbReference type="Pfam" id="PF04144">
    <property type="entry name" value="SCAMP"/>
    <property type="match status" value="1"/>
</dbReference>
<organism evidence="11 12">
    <name type="scientific">Astyanax mexicanus</name>
    <name type="common">Blind cave fish</name>
    <name type="synonym">Astyanax fasciatus mexicanus</name>
    <dbReference type="NCBI Taxonomy" id="7994"/>
    <lineage>
        <taxon>Eukaryota</taxon>
        <taxon>Metazoa</taxon>
        <taxon>Chordata</taxon>
        <taxon>Craniata</taxon>
        <taxon>Vertebrata</taxon>
        <taxon>Euteleostomi</taxon>
        <taxon>Actinopterygii</taxon>
        <taxon>Neopterygii</taxon>
        <taxon>Teleostei</taxon>
        <taxon>Ostariophysi</taxon>
        <taxon>Characiformes</taxon>
        <taxon>Characoidei</taxon>
        <taxon>Acestrorhamphidae</taxon>
        <taxon>Acestrorhamphinae</taxon>
        <taxon>Astyanax</taxon>
    </lineage>
</organism>
<evidence type="ECO:0000256" key="7">
    <source>
        <dbReference type="ARBA" id="ARBA00022989"/>
    </source>
</evidence>
<evidence type="ECO:0000256" key="4">
    <source>
        <dbReference type="ARBA" id="ARBA00022553"/>
    </source>
</evidence>
<comment type="subcellular location">
    <subcellularLocation>
        <location evidence="1 10">Membrane</location>
        <topology evidence="1 10">Multi-pass membrane protein</topology>
    </subcellularLocation>
</comment>
<keyword evidence="4" id="KW-0597">Phosphoprotein</keyword>
<evidence type="ECO:0000256" key="6">
    <source>
        <dbReference type="ARBA" id="ARBA00022927"/>
    </source>
</evidence>
<gene>
    <name evidence="11" type="primary">SCAMP4</name>
    <name evidence="11" type="ORF">AMEX_G19524</name>
</gene>
<evidence type="ECO:0000256" key="10">
    <source>
        <dbReference type="RuleBase" id="RU363122"/>
    </source>
</evidence>
<dbReference type="PANTHER" id="PTHR10687">
    <property type="entry name" value="SECRETORY CARRIER-ASSOCIATED MEMBRANE PROTEIN SCAMP"/>
    <property type="match status" value="1"/>
</dbReference>
<dbReference type="AlphaFoldDB" id="A0A8T2L5I7"/>
<evidence type="ECO:0000313" key="12">
    <source>
        <dbReference type="Proteomes" id="UP000752171"/>
    </source>
</evidence>
<protein>
    <recommendedName>
        <fullName evidence="10">Secretory carrier-associated membrane protein</fullName>
        <shortName evidence="10">Secretory carrier membrane protein</shortName>
    </recommendedName>
</protein>
<feature type="transmembrane region" description="Helical" evidence="10">
    <location>
        <begin position="66"/>
        <end position="86"/>
    </location>
</feature>
<evidence type="ECO:0000256" key="3">
    <source>
        <dbReference type="ARBA" id="ARBA00022448"/>
    </source>
</evidence>
<keyword evidence="5 10" id="KW-0812">Transmembrane</keyword>
<dbReference type="PANTHER" id="PTHR10687:SF11">
    <property type="entry name" value="SECRETORY CARRIER-ASSOCIATED MEMBRANE PROTEIN 4"/>
    <property type="match status" value="1"/>
</dbReference>
<dbReference type="Proteomes" id="UP000752171">
    <property type="component" value="Unassembled WGS sequence"/>
</dbReference>
<proteinExistence type="inferred from homology"/>
<dbReference type="EMBL" id="JAICCE010000016">
    <property type="protein sequence ID" value="KAG9266863.1"/>
    <property type="molecule type" value="Genomic_DNA"/>
</dbReference>
<evidence type="ECO:0000256" key="2">
    <source>
        <dbReference type="ARBA" id="ARBA00010482"/>
    </source>
</evidence>
<dbReference type="GO" id="GO:0055038">
    <property type="term" value="C:recycling endosome membrane"/>
    <property type="evidence" value="ECO:0007669"/>
    <property type="project" value="TreeGrafter"/>
</dbReference>
<comment type="function">
    <text evidence="9">Probably involved in membrane protein trafficking.</text>
</comment>
<name>A0A8T2L5I7_ASTMX</name>
<evidence type="ECO:0000256" key="5">
    <source>
        <dbReference type="ARBA" id="ARBA00022692"/>
    </source>
</evidence>
<evidence type="ECO:0000256" key="1">
    <source>
        <dbReference type="ARBA" id="ARBA00004141"/>
    </source>
</evidence>
<evidence type="ECO:0000256" key="8">
    <source>
        <dbReference type="ARBA" id="ARBA00023136"/>
    </source>
</evidence>
<dbReference type="OrthoDB" id="242866at2759"/>
<comment type="similarity">
    <text evidence="2 10">Belongs to the SCAMP family.</text>
</comment>
<keyword evidence="8 10" id="KW-0472">Membrane</keyword>
<comment type="caution">
    <text evidence="11">The sequence shown here is derived from an EMBL/GenBank/DDBJ whole genome shotgun (WGS) entry which is preliminary data.</text>
</comment>
<sequence length="254" mass="28549">MTTVQLELAEELHFPQRALRDLTMTERVNNFPPLPAILRIKPCFYQNIDEEIPPAHCQLVRRVYNLWILYSITLCINVVSCIAWWAGGGRAVNFGLALLWLLLFGPCSYTCWFRPLYKAFRADSSFNFMAFFFIFFLQCVLAFIQTLGISGWGACGWIATVMFFGTNVGSAVVMLFSAVLFTVNTVFMGLVLIRVHRLYRGGGGSFQRAQEEWTTGAWKSAPVREAGFNAIAETGPSLPQYPAAVPSYPESGPW</sequence>
<keyword evidence="7 10" id="KW-1133">Transmembrane helix</keyword>